<dbReference type="SMART" id="SM00066">
    <property type="entry name" value="GAL4"/>
    <property type="match status" value="1"/>
</dbReference>
<evidence type="ECO:0000256" key="1">
    <source>
        <dbReference type="ARBA" id="ARBA00022723"/>
    </source>
</evidence>
<dbReference type="AlphaFoldDB" id="A0A066XBL5"/>
<dbReference type="InterPro" id="IPR036864">
    <property type="entry name" value="Zn2-C6_fun-type_DNA-bd_sf"/>
</dbReference>
<dbReference type="eggNOG" id="ENOG502RI0K">
    <property type="taxonomic scope" value="Eukaryota"/>
</dbReference>
<keyword evidence="1" id="KW-0479">Metal-binding</keyword>
<evidence type="ECO:0000313" key="10">
    <source>
        <dbReference type="Proteomes" id="UP000027238"/>
    </source>
</evidence>
<feature type="compositionally biased region" description="Basic and acidic residues" evidence="7">
    <location>
        <begin position="101"/>
        <end position="112"/>
    </location>
</feature>
<reference evidence="10" key="1">
    <citation type="journal article" date="2014" name="Genome Announc.">
        <title>Draft genome sequence of Colletotrichum sublineola, a destructive pathogen of cultivated sorghum.</title>
        <authorList>
            <person name="Baroncelli R."/>
            <person name="Sanz-Martin J.M."/>
            <person name="Rech G.E."/>
            <person name="Sukno S.A."/>
            <person name="Thon M.R."/>
        </authorList>
    </citation>
    <scope>NUCLEOTIDE SEQUENCE [LARGE SCALE GENOMIC DNA]</scope>
    <source>
        <strain evidence="10">TX430BB</strain>
    </source>
</reference>
<dbReference type="PANTHER" id="PTHR36206:SF13">
    <property type="entry name" value="TRANSCRIPTIONAL REGULATORY PROTEIN MOC3"/>
    <property type="match status" value="1"/>
</dbReference>
<comment type="caution">
    <text evidence="9">The sequence shown here is derived from an EMBL/GenBank/DDBJ whole genome shotgun (WGS) entry which is preliminary data.</text>
</comment>
<dbReference type="PANTHER" id="PTHR36206">
    <property type="entry name" value="ASPERCRYPTIN BIOSYNTHESIS CLUSTER-SPECIFIC TRANSCRIPTION REGULATOR ATNN-RELATED"/>
    <property type="match status" value="1"/>
</dbReference>
<evidence type="ECO:0000256" key="4">
    <source>
        <dbReference type="ARBA" id="ARBA00023125"/>
    </source>
</evidence>
<evidence type="ECO:0000259" key="8">
    <source>
        <dbReference type="PROSITE" id="PS50048"/>
    </source>
</evidence>
<evidence type="ECO:0000256" key="5">
    <source>
        <dbReference type="ARBA" id="ARBA00023163"/>
    </source>
</evidence>
<dbReference type="OrthoDB" id="3598904at2759"/>
<keyword evidence="4" id="KW-0238">DNA-binding</keyword>
<gene>
    <name evidence="9" type="ORF">CSUB01_11392</name>
</gene>
<name>A0A066XBL5_COLSU</name>
<dbReference type="GO" id="GO:0003677">
    <property type="term" value="F:DNA binding"/>
    <property type="evidence" value="ECO:0007669"/>
    <property type="project" value="UniProtKB-KW"/>
</dbReference>
<dbReference type="PROSITE" id="PS50048">
    <property type="entry name" value="ZN2_CY6_FUNGAL_2"/>
    <property type="match status" value="1"/>
</dbReference>
<feature type="region of interest" description="Disordered" evidence="7">
    <location>
        <begin position="98"/>
        <end position="121"/>
    </location>
</feature>
<evidence type="ECO:0000256" key="7">
    <source>
        <dbReference type="SAM" id="MobiDB-lite"/>
    </source>
</evidence>
<dbReference type="GO" id="GO:0000981">
    <property type="term" value="F:DNA-binding transcription factor activity, RNA polymerase II-specific"/>
    <property type="evidence" value="ECO:0007669"/>
    <property type="project" value="InterPro"/>
</dbReference>
<accession>A0A066XBL5</accession>
<evidence type="ECO:0000256" key="6">
    <source>
        <dbReference type="ARBA" id="ARBA00023242"/>
    </source>
</evidence>
<dbReference type="InterPro" id="IPR052360">
    <property type="entry name" value="Transcr_Regulatory_Proteins"/>
</dbReference>
<sequence>MASQSLASGCDSTLSSTDSAAAGRALVRTVGRGNNRIPEMSSRMATFSLGNQSQGKRAFATKVKSGCITCKRRRVKCDETRPSCLRCTKSPRGPGVCEGYQDERKGPKHGDPRPIAPRGTRRPLAALMEPGYETSLFTGSERGYFEFWLQLIGSIYLFPNDMMHRVVPQLARQEPAIKHAALAMAGMARALVPSLVYRTDKELQSNGPHYEFALQQYGRAIKLLRSSQPSSENMLWAIVCCVLFVAFECLHGDRTAALSHVNHAYKMMEAYFSRHSLVEDGPVTESIRAVCDDAAWVFQGLTMQAWSHNVLHSDNLLEISWCCRGSKRAFAVDEMPPSFEDVHTARRWWRVVQHHTCHRCPIYTEIYVEGLSDDVGGYERPALSPTHLETMAAVVPGFLNYLRIWSNAFQALYDNLKTRQHLSRVDYQLYIDACNLRLQYLILWNEVSSLSFTDIRTVIILTPSFREIVQLSRTILKAQSNCGGCSDVFSMDNGPTWPLLVTACRCRDAKLRKEATDLLGKFNRRDGLWDSRIFHGVAKRNMEIEMENAMSGDEYEQWSRMSRRELRFCRDGSVSGRLFKWDPLGSQWLHVREVLKDT</sequence>
<keyword evidence="6" id="KW-0539">Nucleus</keyword>
<dbReference type="OMA" id="HAYKMME"/>
<dbReference type="EMBL" id="JMSE01001072">
    <property type="protein sequence ID" value="KDN65039.1"/>
    <property type="molecule type" value="Genomic_DNA"/>
</dbReference>
<feature type="domain" description="Zn(2)-C6 fungal-type" evidence="8">
    <location>
        <begin position="66"/>
        <end position="97"/>
    </location>
</feature>
<dbReference type="CDD" id="cd00067">
    <property type="entry name" value="GAL4"/>
    <property type="match status" value="1"/>
</dbReference>
<dbReference type="SUPFAM" id="SSF57701">
    <property type="entry name" value="Zn2/Cys6 DNA-binding domain"/>
    <property type="match status" value="1"/>
</dbReference>
<evidence type="ECO:0000256" key="3">
    <source>
        <dbReference type="ARBA" id="ARBA00023015"/>
    </source>
</evidence>
<dbReference type="GO" id="GO:0008270">
    <property type="term" value="F:zinc ion binding"/>
    <property type="evidence" value="ECO:0007669"/>
    <property type="project" value="InterPro"/>
</dbReference>
<dbReference type="Pfam" id="PF11951">
    <property type="entry name" value="Fungal_trans_2"/>
    <property type="match status" value="1"/>
</dbReference>
<dbReference type="InterPro" id="IPR021858">
    <property type="entry name" value="Fun_TF"/>
</dbReference>
<keyword evidence="10" id="KW-1185">Reference proteome</keyword>
<protein>
    <recommendedName>
        <fullName evidence="8">Zn(2)-C6 fungal-type domain-containing protein</fullName>
    </recommendedName>
</protein>
<proteinExistence type="predicted"/>
<dbReference type="Pfam" id="PF00172">
    <property type="entry name" value="Zn_clus"/>
    <property type="match status" value="1"/>
</dbReference>
<organism evidence="9 10">
    <name type="scientific">Colletotrichum sublineola</name>
    <name type="common">Sorghum anthracnose fungus</name>
    <dbReference type="NCBI Taxonomy" id="1173701"/>
    <lineage>
        <taxon>Eukaryota</taxon>
        <taxon>Fungi</taxon>
        <taxon>Dikarya</taxon>
        <taxon>Ascomycota</taxon>
        <taxon>Pezizomycotina</taxon>
        <taxon>Sordariomycetes</taxon>
        <taxon>Hypocreomycetidae</taxon>
        <taxon>Glomerellales</taxon>
        <taxon>Glomerellaceae</taxon>
        <taxon>Colletotrichum</taxon>
        <taxon>Colletotrichum graminicola species complex</taxon>
    </lineage>
</organism>
<dbReference type="Proteomes" id="UP000027238">
    <property type="component" value="Unassembled WGS sequence"/>
</dbReference>
<keyword evidence="5" id="KW-0804">Transcription</keyword>
<dbReference type="InterPro" id="IPR001138">
    <property type="entry name" value="Zn2Cys6_DnaBD"/>
</dbReference>
<evidence type="ECO:0000256" key="2">
    <source>
        <dbReference type="ARBA" id="ARBA00022833"/>
    </source>
</evidence>
<evidence type="ECO:0000313" key="9">
    <source>
        <dbReference type="EMBL" id="KDN65039.1"/>
    </source>
</evidence>
<keyword evidence="2" id="KW-0862">Zinc</keyword>
<dbReference type="Gene3D" id="4.10.240.10">
    <property type="entry name" value="Zn(2)-C6 fungal-type DNA-binding domain"/>
    <property type="match status" value="1"/>
</dbReference>
<dbReference type="STRING" id="1173701.A0A066XBL5"/>
<dbReference type="HOGENOM" id="CLU_011409_9_0_1"/>
<keyword evidence="3" id="KW-0805">Transcription regulation</keyword>